<accession>A0A9W9UCS8</accession>
<dbReference type="PANTHER" id="PTHR47784:SF5">
    <property type="entry name" value="STEROL UPTAKE CONTROL PROTEIN 2"/>
    <property type="match status" value="1"/>
</dbReference>
<protein>
    <recommendedName>
        <fullName evidence="3">C2H2-type domain-containing protein</fullName>
    </recommendedName>
</protein>
<dbReference type="Pfam" id="PF11951">
    <property type="entry name" value="Fungal_trans_2"/>
    <property type="match status" value="1"/>
</dbReference>
<dbReference type="AlphaFoldDB" id="A0A9W9UCS8"/>
<reference evidence="1" key="2">
    <citation type="journal article" date="2023" name="IMA Fungus">
        <title>Comparative genomic study of the Penicillium genus elucidates a diverse pangenome and 15 lateral gene transfer events.</title>
        <authorList>
            <person name="Petersen C."/>
            <person name="Sorensen T."/>
            <person name="Nielsen M.R."/>
            <person name="Sondergaard T.E."/>
            <person name="Sorensen J.L."/>
            <person name="Fitzpatrick D.A."/>
            <person name="Frisvad J.C."/>
            <person name="Nielsen K.L."/>
        </authorList>
    </citation>
    <scope>NUCLEOTIDE SEQUENCE</scope>
    <source>
        <strain evidence="1">IBT 21472</strain>
    </source>
</reference>
<gene>
    <name evidence="1" type="ORF">N7476_001076</name>
</gene>
<evidence type="ECO:0008006" key="3">
    <source>
        <dbReference type="Google" id="ProtNLM"/>
    </source>
</evidence>
<dbReference type="Proteomes" id="UP001147746">
    <property type="component" value="Unassembled WGS sequence"/>
</dbReference>
<reference evidence="1" key="1">
    <citation type="submission" date="2022-12" db="EMBL/GenBank/DDBJ databases">
        <authorList>
            <person name="Petersen C."/>
        </authorList>
    </citation>
    <scope>NUCLEOTIDE SEQUENCE</scope>
    <source>
        <strain evidence="1">IBT 21472</strain>
    </source>
</reference>
<evidence type="ECO:0000313" key="2">
    <source>
        <dbReference type="Proteomes" id="UP001147746"/>
    </source>
</evidence>
<dbReference type="Pfam" id="PF12013">
    <property type="entry name" value="OrsD"/>
    <property type="match status" value="1"/>
</dbReference>
<dbReference type="InterPro" id="IPR053157">
    <property type="entry name" value="Sterol_Uptake_Regulator"/>
</dbReference>
<dbReference type="GO" id="GO:0001228">
    <property type="term" value="F:DNA-binding transcription activator activity, RNA polymerase II-specific"/>
    <property type="evidence" value="ECO:0007669"/>
    <property type="project" value="TreeGrafter"/>
</dbReference>
<proteinExistence type="predicted"/>
<keyword evidence="2" id="KW-1185">Reference proteome</keyword>
<organism evidence="1 2">
    <name type="scientific">Penicillium atrosanguineum</name>
    <dbReference type="NCBI Taxonomy" id="1132637"/>
    <lineage>
        <taxon>Eukaryota</taxon>
        <taxon>Fungi</taxon>
        <taxon>Dikarya</taxon>
        <taxon>Ascomycota</taxon>
        <taxon>Pezizomycotina</taxon>
        <taxon>Eurotiomycetes</taxon>
        <taxon>Eurotiomycetidae</taxon>
        <taxon>Eurotiales</taxon>
        <taxon>Aspergillaceae</taxon>
        <taxon>Penicillium</taxon>
    </lineage>
</organism>
<dbReference type="EMBL" id="JAPZBO010000001">
    <property type="protein sequence ID" value="KAJ5331293.1"/>
    <property type="molecule type" value="Genomic_DNA"/>
</dbReference>
<name>A0A9W9UCS8_9EURO</name>
<dbReference type="InterPro" id="IPR021858">
    <property type="entry name" value="Fun_TF"/>
</dbReference>
<dbReference type="PANTHER" id="PTHR47784">
    <property type="entry name" value="STEROL UPTAKE CONTROL PROTEIN 2"/>
    <property type="match status" value="1"/>
</dbReference>
<dbReference type="InterPro" id="IPR022698">
    <property type="entry name" value="OrsD"/>
</dbReference>
<comment type="caution">
    <text evidence="1">The sequence shown here is derived from an EMBL/GenBank/DDBJ whole genome shotgun (WGS) entry which is preliminary data.</text>
</comment>
<sequence length="481" mass="55476">MEETNGTVSPEKLLHYCATHQVLICTACRYAVQPAAIPRHLKDIHHIQSNQRRPFIAYANTLKLKKPEEVEPPRPGQFPLRYLPLEQGWRCEAPGCDYLCASIKRMETHWAAKHGRKGYSNSDWSYAPLQSFFRGNMLRYFTSSTRPVKNVATALYENQHMKRIKEKYNLDSMDSEILDHYFSSFYKSFVTNDQTERIWVDVVPGLAYDISFLLQGILACTALHMAYLTPEMRQEYTLRAYYHQDTAIPQFRHAINYPDEQNCDAIMSFAYILVIYSLATDTESSKNPLLIVEDEIVDGEMNLILPQWLHFIRAGCSMLCEVWDIIENGPASALAYTWESQLKDQEIEAGDLPYLPYFKSLVPSDGSWSEESIRIYHVSATALAESFAYLESAKGNYQVNPWNILGVWPVRVEMAFFSLISEKHPGALILLAYYCIILKDMEKLWYFEGRPAKLLVSIEDVLDTRWHSRIQEPIKIVTGSK</sequence>
<evidence type="ECO:0000313" key="1">
    <source>
        <dbReference type="EMBL" id="KAJ5331293.1"/>
    </source>
</evidence>